<dbReference type="EMBL" id="BGPR01279402">
    <property type="protein sequence ID" value="GBN19802.1"/>
    <property type="molecule type" value="Genomic_DNA"/>
</dbReference>
<name>A0A4Y2LZA5_ARAVE</name>
<comment type="caution">
    <text evidence="1">The sequence shown here is derived from an EMBL/GenBank/DDBJ whole genome shotgun (WGS) entry which is preliminary data.</text>
</comment>
<dbReference type="Proteomes" id="UP000499080">
    <property type="component" value="Unassembled WGS sequence"/>
</dbReference>
<proteinExistence type="predicted"/>
<keyword evidence="2" id="KW-1185">Reference proteome</keyword>
<gene>
    <name evidence="1" type="ORF">AVEN_41187_1</name>
</gene>
<reference evidence="1 2" key="1">
    <citation type="journal article" date="2019" name="Sci. Rep.">
        <title>Orb-weaving spider Araneus ventricosus genome elucidates the spidroin gene catalogue.</title>
        <authorList>
            <person name="Kono N."/>
            <person name="Nakamura H."/>
            <person name="Ohtoshi R."/>
            <person name="Moran D.A.P."/>
            <person name="Shinohara A."/>
            <person name="Yoshida Y."/>
            <person name="Fujiwara M."/>
            <person name="Mori M."/>
            <person name="Tomita M."/>
            <person name="Arakawa K."/>
        </authorList>
    </citation>
    <scope>NUCLEOTIDE SEQUENCE [LARGE SCALE GENOMIC DNA]</scope>
</reference>
<evidence type="ECO:0000313" key="2">
    <source>
        <dbReference type="Proteomes" id="UP000499080"/>
    </source>
</evidence>
<evidence type="ECO:0000313" key="1">
    <source>
        <dbReference type="EMBL" id="GBN19802.1"/>
    </source>
</evidence>
<accession>A0A4Y2LZA5</accession>
<dbReference type="OrthoDB" id="6423779at2759"/>
<protein>
    <submittedName>
        <fullName evidence="1">Uncharacterized protein</fullName>
    </submittedName>
</protein>
<dbReference type="AlphaFoldDB" id="A0A4Y2LZA5"/>
<organism evidence="1 2">
    <name type="scientific">Araneus ventricosus</name>
    <name type="common">Orbweaver spider</name>
    <name type="synonym">Epeira ventricosa</name>
    <dbReference type="NCBI Taxonomy" id="182803"/>
    <lineage>
        <taxon>Eukaryota</taxon>
        <taxon>Metazoa</taxon>
        <taxon>Ecdysozoa</taxon>
        <taxon>Arthropoda</taxon>
        <taxon>Chelicerata</taxon>
        <taxon>Arachnida</taxon>
        <taxon>Araneae</taxon>
        <taxon>Araneomorphae</taxon>
        <taxon>Entelegynae</taxon>
        <taxon>Araneoidea</taxon>
        <taxon>Araneidae</taxon>
        <taxon>Araneus</taxon>
    </lineage>
</organism>
<sequence>MARLRTSLETGINVKTNDTKGALVVFRTLQILGEVLCTPIENNFIGGFLLSALIPQDLKFHLKHIRHTISHIKPQTIQGKLHLESSSVLIEEIQSELKIIYQIFEPVFSCMCHKMKEFIVDSVTPRSPVTQEELMVIASEREIWCNTRRDEFESLALKVFKFCKEELKSPFPRISDSRQHFQKIRELQNAAEALKYVFSLKPEFEDPLIKTHLKEAGEKFQNIITILKGREPTHDDIEDLSNIFGIYVSLLKKVFCLDVTELRYEEKCETLVHLKEKMTDYNVFNEDENLEIRKAISNFLQPSFEAIDKLKAVIRNSQPLTSTELKEILQEAHVSNENCNIIERAFTSNPNKSGRILDRHTYKNMEHALGEEHQTSKKLLEMLTKE</sequence>
<feature type="non-terminal residue" evidence="1">
    <location>
        <position position="386"/>
    </location>
</feature>